<dbReference type="CDD" id="cd11065">
    <property type="entry name" value="CYP64-like"/>
    <property type="match status" value="1"/>
</dbReference>
<keyword evidence="4 9" id="KW-0349">Heme</keyword>
<comment type="pathway">
    <text evidence="2">Secondary metabolite biosynthesis.</text>
</comment>
<dbReference type="GO" id="GO:0005506">
    <property type="term" value="F:iron ion binding"/>
    <property type="evidence" value="ECO:0007669"/>
    <property type="project" value="InterPro"/>
</dbReference>
<dbReference type="InParanoid" id="W4K950"/>
<dbReference type="GeneID" id="20678187"/>
<gene>
    <name evidence="10" type="primary">cyp35</name>
    <name evidence="10" type="ORF">HETIRDRAFT_51586</name>
</gene>
<evidence type="ECO:0000313" key="10">
    <source>
        <dbReference type="EMBL" id="ETW81875.1"/>
    </source>
</evidence>
<dbReference type="RefSeq" id="XP_009545849.1">
    <property type="nucleotide sequence ID" value="XM_009547554.1"/>
</dbReference>
<protein>
    <submittedName>
        <fullName evidence="10">Cytochrome P450 monooxygenase 35</fullName>
    </submittedName>
</protein>
<dbReference type="InterPro" id="IPR050364">
    <property type="entry name" value="Cytochrome_P450_fung"/>
</dbReference>
<dbReference type="Gene3D" id="1.10.630.10">
    <property type="entry name" value="Cytochrome P450"/>
    <property type="match status" value="1"/>
</dbReference>
<keyword evidence="7 9" id="KW-0408">Iron</keyword>
<reference evidence="10 11" key="1">
    <citation type="journal article" date="2012" name="New Phytol.">
        <title>Insight into trade-off between wood decay and parasitism from the genome of a fungal forest pathogen.</title>
        <authorList>
            <person name="Olson A."/>
            <person name="Aerts A."/>
            <person name="Asiegbu F."/>
            <person name="Belbahri L."/>
            <person name="Bouzid O."/>
            <person name="Broberg A."/>
            <person name="Canback B."/>
            <person name="Coutinho P.M."/>
            <person name="Cullen D."/>
            <person name="Dalman K."/>
            <person name="Deflorio G."/>
            <person name="van Diepen L.T."/>
            <person name="Dunand C."/>
            <person name="Duplessis S."/>
            <person name="Durling M."/>
            <person name="Gonthier P."/>
            <person name="Grimwood J."/>
            <person name="Fossdal C.G."/>
            <person name="Hansson D."/>
            <person name="Henrissat B."/>
            <person name="Hietala A."/>
            <person name="Himmelstrand K."/>
            <person name="Hoffmeister D."/>
            <person name="Hogberg N."/>
            <person name="James T.Y."/>
            <person name="Karlsson M."/>
            <person name="Kohler A."/>
            <person name="Kues U."/>
            <person name="Lee Y.H."/>
            <person name="Lin Y.C."/>
            <person name="Lind M."/>
            <person name="Lindquist E."/>
            <person name="Lombard V."/>
            <person name="Lucas S."/>
            <person name="Lunden K."/>
            <person name="Morin E."/>
            <person name="Murat C."/>
            <person name="Park J."/>
            <person name="Raffaello T."/>
            <person name="Rouze P."/>
            <person name="Salamov A."/>
            <person name="Schmutz J."/>
            <person name="Solheim H."/>
            <person name="Stahlberg J."/>
            <person name="Velez H."/>
            <person name="de Vries R.P."/>
            <person name="Wiebenga A."/>
            <person name="Woodward S."/>
            <person name="Yakovlev I."/>
            <person name="Garbelotto M."/>
            <person name="Martin F."/>
            <person name="Grigoriev I.V."/>
            <person name="Stenlid J."/>
        </authorList>
    </citation>
    <scope>NUCLEOTIDE SEQUENCE [LARGE SCALE GENOMIC DNA]</scope>
    <source>
        <strain evidence="10 11">TC 32-1</strain>
    </source>
</reference>
<sequence>MDPIVSTLSGLVLAVTLALFVYRRSSKSNLPFPPGPKPKFLSGNLDVIPRSYPWLGYAALGKEYGPMIYLRLGLQRSVLVINSASVATDLLESRSGIYSDRPKQWMYGVLANHFLNVFNLSIKHPRFRRYRKLMNSGLNPRATQGYAPLMESEVRTLMRGLYTKPNELSAHVRRNAGAVILKVAYGWTVETNDDYFVKLMEQAVHHMAKANAPGKWLVEDLPALRFVPSWFPGAYFKRRAQYLKEELSRIDKVPFEWASGSFIDSFTSQMLQPDDGSTPDAEEQDIIKWCSGALYGGGADTTVSALVSFVAVMALYPEIQARARAEVDAIVGCDRLPTVEDVPHLRYVNALLWLRWVSLGLPHRLTQDDVYQGYFIPEGTVVLTNIWAILNDPALYPEPEKFIPERYLSENPQPDPRKYAFGFSRRVCPGAHFAETSLTFTTSSVLSALIISKKEDASGKEIEPIVEFSSGLASHLKPSFQCDITPRSAEALALIQADV</sequence>
<dbReference type="Pfam" id="PF00067">
    <property type="entry name" value="p450"/>
    <property type="match status" value="1"/>
</dbReference>
<keyword evidence="11" id="KW-1185">Reference proteome</keyword>
<dbReference type="GO" id="GO:0016705">
    <property type="term" value="F:oxidoreductase activity, acting on paired donors, with incorporation or reduction of molecular oxygen"/>
    <property type="evidence" value="ECO:0007669"/>
    <property type="project" value="InterPro"/>
</dbReference>
<dbReference type="OrthoDB" id="2789670at2759"/>
<evidence type="ECO:0000256" key="5">
    <source>
        <dbReference type="ARBA" id="ARBA00022723"/>
    </source>
</evidence>
<dbReference type="PRINTS" id="PR00463">
    <property type="entry name" value="EP450I"/>
</dbReference>
<comment type="similarity">
    <text evidence="3">Belongs to the cytochrome P450 family.</text>
</comment>
<dbReference type="Proteomes" id="UP000030671">
    <property type="component" value="Unassembled WGS sequence"/>
</dbReference>
<comment type="cofactor">
    <cofactor evidence="1 9">
        <name>heme</name>
        <dbReference type="ChEBI" id="CHEBI:30413"/>
    </cofactor>
</comment>
<dbReference type="PANTHER" id="PTHR46300">
    <property type="entry name" value="P450, PUTATIVE (EUROFUNG)-RELATED-RELATED"/>
    <property type="match status" value="1"/>
</dbReference>
<keyword evidence="5 9" id="KW-0479">Metal-binding</keyword>
<evidence type="ECO:0000256" key="3">
    <source>
        <dbReference type="ARBA" id="ARBA00010617"/>
    </source>
</evidence>
<evidence type="ECO:0000313" key="11">
    <source>
        <dbReference type="Proteomes" id="UP000030671"/>
    </source>
</evidence>
<organism evidence="10 11">
    <name type="scientific">Heterobasidion irregulare (strain TC 32-1)</name>
    <dbReference type="NCBI Taxonomy" id="747525"/>
    <lineage>
        <taxon>Eukaryota</taxon>
        <taxon>Fungi</taxon>
        <taxon>Dikarya</taxon>
        <taxon>Basidiomycota</taxon>
        <taxon>Agaricomycotina</taxon>
        <taxon>Agaricomycetes</taxon>
        <taxon>Russulales</taxon>
        <taxon>Bondarzewiaceae</taxon>
        <taxon>Heterobasidion</taxon>
        <taxon>Heterobasidion annosum species complex</taxon>
    </lineage>
</organism>
<dbReference type="KEGG" id="hir:HETIRDRAFT_51586"/>
<dbReference type="EMBL" id="KI925458">
    <property type="protein sequence ID" value="ETW81875.1"/>
    <property type="molecule type" value="Genomic_DNA"/>
</dbReference>
<dbReference type="SUPFAM" id="SSF48264">
    <property type="entry name" value="Cytochrome P450"/>
    <property type="match status" value="1"/>
</dbReference>
<keyword evidence="6" id="KW-0560">Oxidoreductase</keyword>
<dbReference type="GO" id="GO:0020037">
    <property type="term" value="F:heme binding"/>
    <property type="evidence" value="ECO:0007669"/>
    <property type="project" value="InterPro"/>
</dbReference>
<evidence type="ECO:0000256" key="7">
    <source>
        <dbReference type="ARBA" id="ARBA00023004"/>
    </source>
</evidence>
<feature type="binding site" description="axial binding residue" evidence="9">
    <location>
        <position position="428"/>
    </location>
    <ligand>
        <name>heme</name>
        <dbReference type="ChEBI" id="CHEBI:30413"/>
    </ligand>
    <ligandPart>
        <name>Fe</name>
        <dbReference type="ChEBI" id="CHEBI:18248"/>
    </ligandPart>
</feature>
<evidence type="ECO:0000256" key="6">
    <source>
        <dbReference type="ARBA" id="ARBA00023002"/>
    </source>
</evidence>
<evidence type="ECO:0000256" key="2">
    <source>
        <dbReference type="ARBA" id="ARBA00005179"/>
    </source>
</evidence>
<evidence type="ECO:0000256" key="4">
    <source>
        <dbReference type="ARBA" id="ARBA00022617"/>
    </source>
</evidence>
<keyword evidence="8 10" id="KW-0503">Monooxygenase</keyword>
<dbReference type="HOGENOM" id="CLU_001570_2_3_1"/>
<dbReference type="eggNOG" id="KOG0156">
    <property type="taxonomic scope" value="Eukaryota"/>
</dbReference>
<evidence type="ECO:0000256" key="1">
    <source>
        <dbReference type="ARBA" id="ARBA00001971"/>
    </source>
</evidence>
<dbReference type="AlphaFoldDB" id="W4K950"/>
<dbReference type="InterPro" id="IPR036396">
    <property type="entry name" value="Cyt_P450_sf"/>
</dbReference>
<accession>W4K950</accession>
<dbReference type="InterPro" id="IPR001128">
    <property type="entry name" value="Cyt_P450"/>
</dbReference>
<name>W4K950_HETIT</name>
<dbReference type="PANTHER" id="PTHR46300:SF7">
    <property type="entry name" value="P450, PUTATIVE (EUROFUNG)-RELATED"/>
    <property type="match status" value="1"/>
</dbReference>
<evidence type="ECO:0000256" key="8">
    <source>
        <dbReference type="ARBA" id="ARBA00023033"/>
    </source>
</evidence>
<dbReference type="GO" id="GO:0004497">
    <property type="term" value="F:monooxygenase activity"/>
    <property type="evidence" value="ECO:0007669"/>
    <property type="project" value="UniProtKB-KW"/>
</dbReference>
<proteinExistence type="inferred from homology"/>
<evidence type="ECO:0000256" key="9">
    <source>
        <dbReference type="PIRSR" id="PIRSR602401-1"/>
    </source>
</evidence>
<dbReference type="InterPro" id="IPR002401">
    <property type="entry name" value="Cyt_P450_E_grp-I"/>
</dbReference>